<dbReference type="GO" id="GO:0051028">
    <property type="term" value="P:mRNA transport"/>
    <property type="evidence" value="ECO:0007669"/>
    <property type="project" value="UniProtKB-KW"/>
</dbReference>
<keyword evidence="7" id="KW-0509">mRNA transport</keyword>
<evidence type="ECO:0000256" key="16">
    <source>
        <dbReference type="ARBA" id="ARBA00069163"/>
    </source>
</evidence>
<dbReference type="CTD" id="10762"/>
<evidence type="ECO:0000256" key="4">
    <source>
        <dbReference type="ARBA" id="ARBA00022499"/>
    </source>
</evidence>
<keyword evidence="13" id="KW-0472">Membrane</keyword>
<dbReference type="CDD" id="cd13170">
    <property type="entry name" value="RanBD_NUP50"/>
    <property type="match status" value="1"/>
</dbReference>
<keyword evidence="10" id="KW-0007">Acetylation</keyword>
<dbReference type="FunFam" id="2.30.29.30:FF:000179">
    <property type="entry name" value="Nuclear pore complex protein Nup50"/>
    <property type="match status" value="1"/>
</dbReference>
<dbReference type="PANTHER" id="PTHR23138:SF141">
    <property type="entry name" value="NUCLEAR PORE COMPLEX PROTEIN NUP50"/>
    <property type="match status" value="1"/>
</dbReference>
<evidence type="ECO:0000256" key="2">
    <source>
        <dbReference type="ARBA" id="ARBA00004620"/>
    </source>
</evidence>
<dbReference type="InterPro" id="IPR000156">
    <property type="entry name" value="Ran_bind_dom"/>
</dbReference>
<evidence type="ECO:0000256" key="5">
    <source>
        <dbReference type="ARBA" id="ARBA00022553"/>
    </source>
</evidence>
<dbReference type="GO" id="GO:0031965">
    <property type="term" value="C:nuclear membrane"/>
    <property type="evidence" value="ECO:0007669"/>
    <property type="project" value="UniProtKB-SubCell"/>
</dbReference>
<comment type="subcellular location">
    <subcellularLocation>
        <location evidence="2">Nucleus membrane</location>
        <topology evidence="2">Peripheral membrane protein</topology>
        <orientation evidence="2">Nucleoplasmic side</orientation>
    </subcellularLocation>
    <subcellularLocation>
        <location evidence="1">Nucleus</location>
        <location evidence="1">Nuclear pore complex</location>
    </subcellularLocation>
</comment>
<dbReference type="PROSITE" id="PS50196">
    <property type="entry name" value="RANBD1"/>
    <property type="match status" value="1"/>
</dbReference>
<evidence type="ECO:0000256" key="14">
    <source>
        <dbReference type="ARBA" id="ARBA00023242"/>
    </source>
</evidence>
<dbReference type="RefSeq" id="XP_038839734.1">
    <property type="nucleotide sequence ID" value="XM_038983806.1"/>
</dbReference>
<evidence type="ECO:0000256" key="19">
    <source>
        <dbReference type="ARBA" id="ARBA00081812"/>
    </source>
</evidence>
<evidence type="ECO:0000256" key="12">
    <source>
        <dbReference type="ARBA" id="ARBA00023132"/>
    </source>
</evidence>
<dbReference type="Pfam" id="PF00638">
    <property type="entry name" value="Ran_BP1"/>
    <property type="match status" value="1"/>
</dbReference>
<evidence type="ECO:0000256" key="6">
    <source>
        <dbReference type="ARBA" id="ARBA00022737"/>
    </source>
</evidence>
<dbReference type="SMART" id="SM00160">
    <property type="entry name" value="RanBD"/>
    <property type="match status" value="1"/>
</dbReference>
<evidence type="ECO:0000256" key="17">
    <source>
        <dbReference type="ARBA" id="ARBA00079821"/>
    </source>
</evidence>
<keyword evidence="9" id="KW-0653">Protein transport</keyword>
<keyword evidence="11" id="KW-0811">Translocation</keyword>
<accession>A0A8U0QDA9</accession>
<evidence type="ECO:0000259" key="21">
    <source>
        <dbReference type="PROSITE" id="PS50196"/>
    </source>
</evidence>
<feature type="domain" description="RanBD1" evidence="21">
    <location>
        <begin position="17"/>
        <end position="148"/>
    </location>
</feature>
<dbReference type="PANTHER" id="PTHR23138">
    <property type="entry name" value="RAN BINDING PROTEIN"/>
    <property type="match status" value="1"/>
</dbReference>
<dbReference type="GeneID" id="120037837"/>
<evidence type="ECO:0000256" key="11">
    <source>
        <dbReference type="ARBA" id="ARBA00023010"/>
    </source>
</evidence>
<dbReference type="InterPro" id="IPR011993">
    <property type="entry name" value="PH-like_dom_sf"/>
</dbReference>
<proteinExistence type="predicted"/>
<dbReference type="KEGG" id="snh:120037837"/>
<evidence type="ECO:0000256" key="15">
    <source>
        <dbReference type="ARBA" id="ARBA00054952"/>
    </source>
</evidence>
<evidence type="ECO:0000313" key="22">
    <source>
        <dbReference type="Proteomes" id="UP000808372"/>
    </source>
</evidence>
<keyword evidence="3" id="KW-0813">Transport</keyword>
<sequence length="148" mass="16540">MLFHNVRPSLPCHPVDENGEESDEPPKVEVQEIKETDAFYSKKCKLFYKKETEFKEKGVGTLHLKTTADGKTQLLVRADTNLGNILLNILVQASTPCSRMGKNNVMVICVPNPVVDLNNPTNPVAMLIRVKTAEDADELHNILEKKKA</sequence>
<protein>
    <recommendedName>
        <fullName evidence="16">Nuclear pore complex protein Nup50</fullName>
    </recommendedName>
    <alternativeName>
        <fullName evidence="17">50 kDa nucleoporin</fullName>
    </alternativeName>
    <alternativeName>
        <fullName evidence="18">Nuclear pore-associated protein 60 kDa-like</fullName>
    </alternativeName>
    <alternativeName>
        <fullName evidence="19">Nucleoporin Nup50</fullName>
    </alternativeName>
</protein>
<keyword evidence="5" id="KW-0597">Phosphoprotein</keyword>
<feature type="region of interest" description="Disordered" evidence="20">
    <location>
        <begin position="1"/>
        <end position="27"/>
    </location>
</feature>
<dbReference type="SUPFAM" id="SSF50729">
    <property type="entry name" value="PH domain-like"/>
    <property type="match status" value="1"/>
</dbReference>
<evidence type="ECO:0000256" key="3">
    <source>
        <dbReference type="ARBA" id="ARBA00022448"/>
    </source>
</evidence>
<dbReference type="InterPro" id="IPR045255">
    <property type="entry name" value="RanBP1-like"/>
</dbReference>
<evidence type="ECO:0000256" key="18">
    <source>
        <dbReference type="ARBA" id="ARBA00081490"/>
    </source>
</evidence>
<evidence type="ECO:0000256" key="13">
    <source>
        <dbReference type="ARBA" id="ARBA00023136"/>
    </source>
</evidence>
<keyword evidence="22" id="KW-1185">Reference proteome</keyword>
<keyword evidence="4" id="KW-1017">Isopeptide bond</keyword>
<dbReference type="GO" id="GO:0005643">
    <property type="term" value="C:nuclear pore"/>
    <property type="evidence" value="ECO:0007669"/>
    <property type="project" value="UniProtKB-SubCell"/>
</dbReference>
<gene>
    <name evidence="23" type="primary">nup50</name>
</gene>
<dbReference type="Gene3D" id="2.30.29.30">
    <property type="entry name" value="Pleckstrin-homology domain (PH domain)/Phosphotyrosine-binding domain (PTB)"/>
    <property type="match status" value="1"/>
</dbReference>
<keyword evidence="6" id="KW-0677">Repeat</keyword>
<comment type="function">
    <text evidence="15">Component of the nuclear pore complex that has a direct role in nuclear protein import. Actively displaces NLSs from importin-alpha, and facilitates disassembly of the importin-alpha:beta-cargo complex and importin recycling. Interacts with regulatory proteins of cell cycle progression including CDKN1B. This interaction is required for correct intracellular transport and degradation of CDKN1B.</text>
</comment>
<evidence type="ECO:0000256" key="8">
    <source>
        <dbReference type="ARBA" id="ARBA00022843"/>
    </source>
</evidence>
<dbReference type="Proteomes" id="UP000808372">
    <property type="component" value="Unplaced"/>
</dbReference>
<evidence type="ECO:0000256" key="20">
    <source>
        <dbReference type="SAM" id="MobiDB-lite"/>
    </source>
</evidence>
<organism evidence="22 23">
    <name type="scientific">Salvelinus namaycush</name>
    <name type="common">Lake trout</name>
    <name type="synonym">Salmo namaycush</name>
    <dbReference type="NCBI Taxonomy" id="8040"/>
    <lineage>
        <taxon>Eukaryota</taxon>
        <taxon>Metazoa</taxon>
        <taxon>Chordata</taxon>
        <taxon>Craniata</taxon>
        <taxon>Vertebrata</taxon>
        <taxon>Euteleostomi</taxon>
        <taxon>Actinopterygii</taxon>
        <taxon>Neopterygii</taxon>
        <taxon>Teleostei</taxon>
        <taxon>Protacanthopterygii</taxon>
        <taxon>Salmoniformes</taxon>
        <taxon>Salmonidae</taxon>
        <taxon>Salmoninae</taxon>
        <taxon>Salvelinus</taxon>
    </lineage>
</organism>
<evidence type="ECO:0000313" key="23">
    <source>
        <dbReference type="RefSeq" id="XP_038839734.1"/>
    </source>
</evidence>
<keyword evidence="12" id="KW-0906">Nuclear pore complex</keyword>
<name>A0A8U0QDA9_SALNM</name>
<evidence type="ECO:0000256" key="9">
    <source>
        <dbReference type="ARBA" id="ARBA00022927"/>
    </source>
</evidence>
<dbReference type="AlphaFoldDB" id="A0A8U0QDA9"/>
<keyword evidence="14" id="KW-0539">Nucleus</keyword>
<reference evidence="23" key="1">
    <citation type="submission" date="2025-08" db="UniProtKB">
        <authorList>
            <consortium name="RefSeq"/>
        </authorList>
    </citation>
    <scope>IDENTIFICATION</scope>
    <source>
        <tissue evidence="23">White muscle</tissue>
    </source>
</reference>
<evidence type="ECO:0000256" key="7">
    <source>
        <dbReference type="ARBA" id="ARBA00022816"/>
    </source>
</evidence>
<evidence type="ECO:0000256" key="1">
    <source>
        <dbReference type="ARBA" id="ARBA00004567"/>
    </source>
</evidence>
<keyword evidence="8" id="KW-0832">Ubl conjugation</keyword>
<dbReference type="GO" id="GO:0006606">
    <property type="term" value="P:protein import into nucleus"/>
    <property type="evidence" value="ECO:0007669"/>
    <property type="project" value="TreeGrafter"/>
</dbReference>
<evidence type="ECO:0000256" key="10">
    <source>
        <dbReference type="ARBA" id="ARBA00022990"/>
    </source>
</evidence>